<reference evidence="1 2" key="1">
    <citation type="submission" date="2024-11" db="EMBL/GenBank/DDBJ databases">
        <title>Adaptive evolution of stress response genes in parasites aligns with host niche diversity.</title>
        <authorList>
            <person name="Hahn C."/>
            <person name="Resl P."/>
        </authorList>
    </citation>
    <scope>NUCLEOTIDE SEQUENCE [LARGE SCALE GENOMIC DNA]</scope>
    <source>
        <strain evidence="1">EGGRZ-B1_66</strain>
        <tissue evidence="1">Body</tissue>
    </source>
</reference>
<sequence>MAESLVMFHVAVDDCLLELSNMKHDHEKQQQSQLQALAQQRETLNAWFDEQERNIRSSTEVQAQHSLFLKEKLASMKDLHVEQTGYVSTIKNDCNTLECELSNGLKSYQKIHDVRLCKSVHDANQLISTGLKNVKDCVQNQLVDTLQKSLQNRIANWNKITGSSLEEKGDSSCEVADIFDKFVEVREANAQVWSELTEKSVARMEDLRQGSEDISQAASTELQESSEKLSALPSKLEELLSSEIKPLEESGETPSRKNLADYSGFMESPQLARTAPYRSILNKLRKDSLENVSKENLPPFDLDESVMERIAQLPNQSLQK</sequence>
<protein>
    <submittedName>
        <fullName evidence="1">Uncharacterized protein</fullName>
    </submittedName>
</protein>
<evidence type="ECO:0000313" key="2">
    <source>
        <dbReference type="Proteomes" id="UP001626550"/>
    </source>
</evidence>
<dbReference type="EMBL" id="JBJKFK010005632">
    <property type="protein sequence ID" value="KAL3308224.1"/>
    <property type="molecule type" value="Genomic_DNA"/>
</dbReference>
<dbReference type="Proteomes" id="UP001626550">
    <property type="component" value="Unassembled WGS sequence"/>
</dbReference>
<comment type="caution">
    <text evidence="1">The sequence shown here is derived from an EMBL/GenBank/DDBJ whole genome shotgun (WGS) entry which is preliminary data.</text>
</comment>
<dbReference type="AlphaFoldDB" id="A0ABD2PLL8"/>
<name>A0ABD2PLL8_9PLAT</name>
<accession>A0ABD2PLL8</accession>
<proteinExistence type="predicted"/>
<keyword evidence="2" id="KW-1185">Reference proteome</keyword>
<gene>
    <name evidence="1" type="ORF">Ciccas_013249</name>
</gene>
<evidence type="ECO:0000313" key="1">
    <source>
        <dbReference type="EMBL" id="KAL3308224.1"/>
    </source>
</evidence>
<organism evidence="1 2">
    <name type="scientific">Cichlidogyrus casuarinus</name>
    <dbReference type="NCBI Taxonomy" id="1844966"/>
    <lineage>
        <taxon>Eukaryota</taxon>
        <taxon>Metazoa</taxon>
        <taxon>Spiralia</taxon>
        <taxon>Lophotrochozoa</taxon>
        <taxon>Platyhelminthes</taxon>
        <taxon>Monogenea</taxon>
        <taxon>Monopisthocotylea</taxon>
        <taxon>Dactylogyridea</taxon>
        <taxon>Ancyrocephalidae</taxon>
        <taxon>Cichlidogyrus</taxon>
    </lineage>
</organism>